<reference evidence="2 4" key="2">
    <citation type="submission" date="2014-01" db="EMBL/GenBank/DDBJ databases">
        <title>Draft genome sequencing of Bacillus alcalophilus CGMCC 1.3604.</title>
        <authorList>
            <person name="Yang J."/>
            <person name="Diao L."/>
            <person name="Yang S."/>
        </authorList>
    </citation>
    <scope>NUCLEOTIDE SEQUENCE [LARGE SCALE GENOMIC DNA]</scope>
    <source>
        <strain evidence="2 4">CGMCC 1.3604</strain>
    </source>
</reference>
<proteinExistence type="predicted"/>
<dbReference type="Gene3D" id="3.40.50.150">
    <property type="entry name" value="Vaccinia Virus protein VP39"/>
    <property type="match status" value="1"/>
</dbReference>
<organism evidence="1 3">
    <name type="scientific">Alkalihalobacillus alcalophilus ATCC 27647 = CGMCC 1.3604</name>
    <dbReference type="NCBI Taxonomy" id="1218173"/>
    <lineage>
        <taxon>Bacteria</taxon>
        <taxon>Bacillati</taxon>
        <taxon>Bacillota</taxon>
        <taxon>Bacilli</taxon>
        <taxon>Bacillales</taxon>
        <taxon>Bacillaceae</taxon>
        <taxon>Alkalihalobacillus</taxon>
    </lineage>
</organism>
<dbReference type="Proteomes" id="UP000002754">
    <property type="component" value="Unassembled WGS sequence"/>
</dbReference>
<reference evidence="1 3" key="1">
    <citation type="journal article" date="2014" name="Genome Announc.">
        <title>Draft Genome Sequence of Bacillus alcalophilus AV1934, a Classic Alkaliphile Isolated from Human Feces in 1934.</title>
        <authorList>
            <person name="Attie O."/>
            <person name="Jayaprakash A."/>
            <person name="Shah H."/>
            <person name="Paulsen I.T."/>
            <person name="Morino M."/>
            <person name="Takahashi Y."/>
            <person name="Narumi I."/>
            <person name="Sachidanandam R."/>
            <person name="Satoh K."/>
            <person name="Ito M."/>
            <person name="Krulwich T.A."/>
        </authorList>
    </citation>
    <scope>NUCLEOTIDE SEQUENCE [LARGE SCALE GENOMIC DNA]</scope>
    <source>
        <strain evidence="1 3">AV1934</strain>
    </source>
</reference>
<comment type="caution">
    <text evidence="1">The sequence shown here is derived from an EMBL/GenBank/DDBJ whole genome shotgun (WGS) entry which is preliminary data.</text>
</comment>
<dbReference type="STRING" id="1218173.BALCAV_0202395"/>
<evidence type="ECO:0000313" key="3">
    <source>
        <dbReference type="Proteomes" id="UP000002754"/>
    </source>
</evidence>
<dbReference type="EMBL" id="ALPT02000005">
    <property type="protein sequence ID" value="KGA98775.1"/>
    <property type="molecule type" value="Genomic_DNA"/>
</dbReference>
<dbReference type="InterPro" id="IPR029063">
    <property type="entry name" value="SAM-dependent_MTases_sf"/>
</dbReference>
<evidence type="ECO:0000313" key="1">
    <source>
        <dbReference type="EMBL" id="KGA98775.1"/>
    </source>
</evidence>
<name>A0A094XJ65_ALKAL</name>
<dbReference type="CDD" id="cd02440">
    <property type="entry name" value="AdoMet_MTases"/>
    <property type="match status" value="1"/>
</dbReference>
<protein>
    <submittedName>
        <fullName evidence="1">rRNA methyltransferase</fullName>
    </submittedName>
</protein>
<keyword evidence="1" id="KW-0808">Transferase</keyword>
<dbReference type="AlphaFoldDB" id="A0A094XJ65"/>
<dbReference type="RefSeq" id="WP_003323834.1">
    <property type="nucleotide sequence ID" value="NZ_ALPT02000005.1"/>
</dbReference>
<dbReference type="PANTHER" id="PTHR35276:SF1">
    <property type="entry name" value="TRNA (MNM(5)S(2)U34)-METHYLTRANSFERASE, CHLOROPLASTIC"/>
    <property type="match status" value="1"/>
</dbReference>
<dbReference type="eggNOG" id="COG2519">
    <property type="taxonomic scope" value="Bacteria"/>
</dbReference>
<accession>A0A094XJ65</accession>
<dbReference type="PANTHER" id="PTHR35276">
    <property type="entry name" value="S-ADENOSYL-L-METHIONINE-DEPENDENT METHYLTRANSFERASES SUPERFAMILY PROTEIN"/>
    <property type="match status" value="1"/>
</dbReference>
<dbReference type="Pfam" id="PF06962">
    <property type="entry name" value="rRNA_methylase"/>
    <property type="match status" value="1"/>
</dbReference>
<sequence length="190" mass="21278">MRIAGILPFARNLLAQALKEGDIAIDCTAGKGNDTITLAKLVGSTGHVYSFDIQEEAIKQTAEKVKNERLEERVTLFQQGHEIFEEVVPTLHLPHIKAAIFNLGYLPGGNKTIVTKPESTLKAIQQLLKCMPKEGLIVLVIYHGHKEGKLERDSILNFVTNLDQNEAHVLNYRFINQKNDPPFIVAIEKR</sequence>
<evidence type="ECO:0000313" key="2">
    <source>
        <dbReference type="EMBL" id="THG90505.1"/>
    </source>
</evidence>
<dbReference type="InterPro" id="IPR010719">
    <property type="entry name" value="MnmM_MeTrfase"/>
</dbReference>
<keyword evidence="1" id="KW-0489">Methyltransferase</keyword>
<evidence type="ECO:0000313" key="4">
    <source>
        <dbReference type="Proteomes" id="UP000297014"/>
    </source>
</evidence>
<gene>
    <name evidence="2" type="ORF">AJ85_10410</name>
    <name evidence="1" type="ORF">BALCAV_0202395</name>
</gene>
<dbReference type="OrthoDB" id="9792989at2"/>
<dbReference type="EMBL" id="JALP01000142">
    <property type="protein sequence ID" value="THG90505.1"/>
    <property type="molecule type" value="Genomic_DNA"/>
</dbReference>
<dbReference type="SUPFAM" id="SSF53335">
    <property type="entry name" value="S-adenosyl-L-methionine-dependent methyltransferases"/>
    <property type="match status" value="1"/>
</dbReference>
<dbReference type="Proteomes" id="UP000297014">
    <property type="component" value="Unassembled WGS sequence"/>
</dbReference>
<keyword evidence="3" id="KW-1185">Reference proteome</keyword>
<dbReference type="GO" id="GO:0008168">
    <property type="term" value="F:methyltransferase activity"/>
    <property type="evidence" value="ECO:0007669"/>
    <property type="project" value="UniProtKB-KW"/>
</dbReference>
<dbReference type="GO" id="GO:0032259">
    <property type="term" value="P:methylation"/>
    <property type="evidence" value="ECO:0007669"/>
    <property type="project" value="UniProtKB-KW"/>
</dbReference>